<keyword evidence="4" id="KW-0210">Decarboxylase</keyword>
<evidence type="ECO:0000256" key="7">
    <source>
        <dbReference type="RuleBase" id="RU000382"/>
    </source>
</evidence>
<evidence type="ECO:0000256" key="6">
    <source>
        <dbReference type="ARBA" id="ARBA00023239"/>
    </source>
</evidence>
<keyword evidence="5 7" id="KW-0663">Pyridoxal phosphate</keyword>
<dbReference type="GO" id="GO:0030170">
    <property type="term" value="F:pyridoxal phosphate binding"/>
    <property type="evidence" value="ECO:0007669"/>
    <property type="project" value="InterPro"/>
</dbReference>
<keyword evidence="6 7" id="KW-0456">Lyase</keyword>
<dbReference type="GO" id="GO:0009449">
    <property type="term" value="P:gamma-aminobutyric acid biosynthetic process"/>
    <property type="evidence" value="ECO:0007669"/>
    <property type="project" value="TreeGrafter"/>
</dbReference>
<dbReference type="SUPFAM" id="SSF53383">
    <property type="entry name" value="PLP-dependent transferases"/>
    <property type="match status" value="1"/>
</dbReference>
<dbReference type="PANTHER" id="PTHR45677">
    <property type="entry name" value="GLUTAMATE DECARBOXYLASE-RELATED"/>
    <property type="match status" value="1"/>
</dbReference>
<dbReference type="Gene3D" id="3.40.640.10">
    <property type="entry name" value="Type I PLP-dependent aspartate aminotransferase-like (Major domain)"/>
    <property type="match status" value="1"/>
</dbReference>
<accession>A0A6I9MZE4</accession>
<dbReference type="InterPro" id="IPR015421">
    <property type="entry name" value="PyrdxlP-dep_Trfase_major"/>
</dbReference>
<dbReference type="AlphaFoldDB" id="A0A6I9MZE4"/>
<evidence type="ECO:0000256" key="8">
    <source>
        <dbReference type="SAM" id="Phobius"/>
    </source>
</evidence>
<gene>
    <name evidence="10" type="primary">LOC104946976</name>
</gene>
<dbReference type="GeneID" id="104946976"/>
<comment type="similarity">
    <text evidence="2 7">Belongs to the group II decarboxylase family.</text>
</comment>
<dbReference type="KEGG" id="ncc:104946976"/>
<keyword evidence="9" id="KW-1185">Reference proteome</keyword>
<evidence type="ECO:0000256" key="2">
    <source>
        <dbReference type="ARBA" id="ARBA00009533"/>
    </source>
</evidence>
<dbReference type="GO" id="GO:0004351">
    <property type="term" value="F:glutamate decarboxylase activity"/>
    <property type="evidence" value="ECO:0007669"/>
    <property type="project" value="TreeGrafter"/>
</dbReference>
<dbReference type="GO" id="GO:0048786">
    <property type="term" value="C:presynaptic active zone"/>
    <property type="evidence" value="ECO:0007669"/>
    <property type="project" value="TreeGrafter"/>
</dbReference>
<dbReference type="Gene3D" id="3.90.1150.170">
    <property type="match status" value="1"/>
</dbReference>
<comment type="subunit">
    <text evidence="3">Homodimer.</text>
</comment>
<evidence type="ECO:0000313" key="10">
    <source>
        <dbReference type="RefSeq" id="XP_010771194.1"/>
    </source>
</evidence>
<sequence>MFLRNLFDFCLQAAWGGGLLMSDRHRMKLQGIERAWSVTWNPHKMMGVPLQCSAILIKKRGLLQGCNEIGATYLFQTDKHYDVNYDTGDKSIQCGRHQDVFKLWLMWKAKVFLCNTRVTHVKTASDFLLMLGTSFSMGILFFLSLSLLDQICTNVF</sequence>
<proteinExistence type="inferred from homology"/>
<dbReference type="PROSITE" id="PS00392">
    <property type="entry name" value="DDC_GAD_HDC_YDC"/>
    <property type="match status" value="1"/>
</dbReference>
<evidence type="ECO:0000256" key="5">
    <source>
        <dbReference type="ARBA" id="ARBA00022898"/>
    </source>
</evidence>
<keyword evidence="8" id="KW-0472">Membrane</keyword>
<dbReference type="InterPro" id="IPR021115">
    <property type="entry name" value="Pyridoxal-P_BS"/>
</dbReference>
<dbReference type="PANTHER" id="PTHR45677:SF14">
    <property type="entry name" value="GLUTAMATE DECARBOXYLASE 1-LIKE"/>
    <property type="match status" value="1"/>
</dbReference>
<keyword evidence="8" id="KW-0812">Transmembrane</keyword>
<evidence type="ECO:0000256" key="4">
    <source>
        <dbReference type="ARBA" id="ARBA00022793"/>
    </source>
</evidence>
<keyword evidence="8" id="KW-1133">Transmembrane helix</keyword>
<evidence type="ECO:0000256" key="3">
    <source>
        <dbReference type="ARBA" id="ARBA00011738"/>
    </source>
</evidence>
<dbReference type="Pfam" id="PF00282">
    <property type="entry name" value="Pyridoxal_deC"/>
    <property type="match status" value="1"/>
</dbReference>
<reference evidence="10" key="1">
    <citation type="submission" date="2025-08" db="UniProtKB">
        <authorList>
            <consortium name="RefSeq"/>
        </authorList>
    </citation>
    <scope>IDENTIFICATION</scope>
    <source>
        <tissue evidence="10">Muscle</tissue>
    </source>
</reference>
<dbReference type="Proteomes" id="UP000504611">
    <property type="component" value="Unplaced"/>
</dbReference>
<dbReference type="OrthoDB" id="392571at2759"/>
<dbReference type="GO" id="GO:0005737">
    <property type="term" value="C:cytoplasm"/>
    <property type="evidence" value="ECO:0007669"/>
    <property type="project" value="TreeGrafter"/>
</dbReference>
<evidence type="ECO:0000313" key="9">
    <source>
        <dbReference type="Proteomes" id="UP000504611"/>
    </source>
</evidence>
<evidence type="ECO:0000256" key="1">
    <source>
        <dbReference type="ARBA" id="ARBA00001933"/>
    </source>
</evidence>
<protein>
    <submittedName>
        <fullName evidence="10">Glutamate decarboxylase 2-like</fullName>
    </submittedName>
</protein>
<dbReference type="InterPro" id="IPR015424">
    <property type="entry name" value="PyrdxlP-dep_Trfase"/>
</dbReference>
<comment type="cofactor">
    <cofactor evidence="1 7">
        <name>pyridoxal 5'-phosphate</name>
        <dbReference type="ChEBI" id="CHEBI:597326"/>
    </cofactor>
</comment>
<dbReference type="RefSeq" id="XP_010771194.1">
    <property type="nucleotide sequence ID" value="XM_010772892.1"/>
</dbReference>
<dbReference type="InterPro" id="IPR002129">
    <property type="entry name" value="PyrdxlP-dep_de-COase"/>
</dbReference>
<name>A0A6I9MZE4_9TELE</name>
<feature type="transmembrane region" description="Helical" evidence="8">
    <location>
        <begin position="127"/>
        <end position="148"/>
    </location>
</feature>
<organism evidence="9 10">
    <name type="scientific">Notothenia coriiceps</name>
    <name type="common">black rockcod</name>
    <dbReference type="NCBI Taxonomy" id="8208"/>
    <lineage>
        <taxon>Eukaryota</taxon>
        <taxon>Metazoa</taxon>
        <taxon>Chordata</taxon>
        <taxon>Craniata</taxon>
        <taxon>Vertebrata</taxon>
        <taxon>Euteleostomi</taxon>
        <taxon>Actinopterygii</taxon>
        <taxon>Neopterygii</taxon>
        <taxon>Teleostei</taxon>
        <taxon>Neoteleostei</taxon>
        <taxon>Acanthomorphata</taxon>
        <taxon>Eupercaria</taxon>
        <taxon>Perciformes</taxon>
        <taxon>Notothenioidei</taxon>
        <taxon>Nototheniidae</taxon>
        <taxon>Notothenia</taxon>
    </lineage>
</organism>